<evidence type="ECO:0000313" key="1">
    <source>
        <dbReference type="EMBL" id="VFU32626.1"/>
    </source>
</evidence>
<accession>A0A6N2KVL9</accession>
<sequence length="74" mass="8728">MMYNLEGSVLTSTKVAAFSLYILCRRQNRVLNKTTKLSLCCFFNYWFQNNCLIWCPWTGLGLRSVMSFFPFDHT</sequence>
<reference evidence="1" key="1">
    <citation type="submission" date="2019-03" db="EMBL/GenBank/DDBJ databases">
        <authorList>
            <person name="Mank J."/>
            <person name="Almeida P."/>
        </authorList>
    </citation>
    <scope>NUCLEOTIDE SEQUENCE</scope>
    <source>
        <strain evidence="1">78183</strain>
    </source>
</reference>
<proteinExistence type="predicted"/>
<gene>
    <name evidence="1" type="ORF">SVIM_LOCUS144303</name>
</gene>
<organism evidence="1">
    <name type="scientific">Salix viminalis</name>
    <name type="common">Common osier</name>
    <name type="synonym">Basket willow</name>
    <dbReference type="NCBI Taxonomy" id="40686"/>
    <lineage>
        <taxon>Eukaryota</taxon>
        <taxon>Viridiplantae</taxon>
        <taxon>Streptophyta</taxon>
        <taxon>Embryophyta</taxon>
        <taxon>Tracheophyta</taxon>
        <taxon>Spermatophyta</taxon>
        <taxon>Magnoliopsida</taxon>
        <taxon>eudicotyledons</taxon>
        <taxon>Gunneridae</taxon>
        <taxon>Pentapetalae</taxon>
        <taxon>rosids</taxon>
        <taxon>fabids</taxon>
        <taxon>Malpighiales</taxon>
        <taxon>Salicaceae</taxon>
        <taxon>Saliceae</taxon>
        <taxon>Salix</taxon>
    </lineage>
</organism>
<dbReference type="EMBL" id="CAADRP010000813">
    <property type="protein sequence ID" value="VFU32626.1"/>
    <property type="molecule type" value="Genomic_DNA"/>
</dbReference>
<name>A0A6N2KVL9_SALVM</name>
<dbReference type="AlphaFoldDB" id="A0A6N2KVL9"/>
<protein>
    <submittedName>
        <fullName evidence="1">Uncharacterized protein</fullName>
    </submittedName>
</protein>